<dbReference type="InterPro" id="IPR013953">
    <property type="entry name" value="FACT_SPT16_M"/>
</dbReference>
<keyword evidence="1" id="KW-0235">DNA replication</keyword>
<organism evidence="5 6">
    <name type="scientific">Carpediemonas membranifera</name>
    <dbReference type="NCBI Taxonomy" id="201153"/>
    <lineage>
        <taxon>Eukaryota</taxon>
        <taxon>Metamonada</taxon>
        <taxon>Carpediemonas-like organisms</taxon>
        <taxon>Carpediemonas</taxon>
    </lineage>
</organism>
<feature type="region of interest" description="Disordered" evidence="2">
    <location>
        <begin position="491"/>
        <end position="512"/>
    </location>
</feature>
<keyword evidence="1" id="KW-0234">DNA repair</keyword>
<feature type="domain" description="FACT complex subunit SPT16 middle" evidence="3">
    <location>
        <begin position="525"/>
        <end position="693"/>
    </location>
</feature>
<keyword evidence="1" id="KW-0227">DNA damage</keyword>
<dbReference type="Gene3D" id="2.30.29.210">
    <property type="entry name" value="FACT complex subunit Spt16p/Cdc68p"/>
    <property type="match status" value="1"/>
</dbReference>
<feature type="compositionally biased region" description="Acidic residues" evidence="2">
    <location>
        <begin position="998"/>
        <end position="1019"/>
    </location>
</feature>
<dbReference type="Pfam" id="PF21091">
    <property type="entry name" value="SPT16_C"/>
    <property type="match status" value="1"/>
</dbReference>
<feature type="region of interest" description="Disordered" evidence="2">
    <location>
        <begin position="961"/>
        <end position="1020"/>
    </location>
</feature>
<comment type="subcellular location">
    <subcellularLocation>
        <location evidence="1">Nucleus</location>
    </subcellularLocation>
    <subcellularLocation>
        <location evidence="1">Chromosome</location>
    </subcellularLocation>
</comment>
<dbReference type="SMART" id="SM01287">
    <property type="entry name" value="Rtt106"/>
    <property type="match status" value="1"/>
</dbReference>
<dbReference type="GO" id="GO:0006368">
    <property type="term" value="P:transcription elongation by RNA polymerase II"/>
    <property type="evidence" value="ECO:0007669"/>
    <property type="project" value="TreeGrafter"/>
</dbReference>
<sequence length="1042" mass="115653">MSVSIEPKYFRAGCEVLLQQVSDKRKDLPSPLLIVTGPAPSTTESGKTEDFLAPDHIHRILFGFVIPKTMILVDSTRSRVDFYFSLSVGLDAFQKAMGSKPFDISMESGDFEVHSHAFKYSAKNKTGTMDPTVHSGWKTATAIPFLAETKRRVKNVKTGFMEWVESSVKPDGQSKPAEDFLAHLSMFFNTHAAPATASLGQGMLAVADAVSNSMVRGLAMDEAVTEARTRLLANSVDNISCEEITMKGVSRGTLSKPPNAVATARVSCGKDEIGLPAERTVLAWPSAKVELVHHVAHKAYDHVTSFLLHDLMEKSRTLGDVSKALVEWMSNQPGVEKKTDEETVTLKPGSLKLNENTLVRPVTLGGDIISRASATLLEPGMLLYVLVRVKDDGADGSGHHIAVGNTVVLLDDDVLVLTAHADETPADYIFDEASAEKNNTKRIHSIDTSNVLEHRFRERKTNTSDRSEAARQDLQLALGDALHERLLKRLKNSDDDEEGGATHARAATSFSQGKAMPLQVPANQIFVSRPHNTVFLPIQGYAVPIHVSYVKAVNMANEAANESSLRIQFVAPGLGVARGGNRPAQVVNHEADCEFIREVTYRTKGQDAFARTHEAIRVLKRDYTKAEKADKERKQSVPMFTQAMATEIKGERSTVGSDNRLTAYNAKHTLMMRPYIKRALAGTLFAHQNGFIFQGSIKSKSSAASVHVCIPYSNIRLCYLKKAEPSRPVVMLHLHLHEPMQLAYNDGSKMTQDVQFVMETITLTDALGVRETSAQAEREREARERKHMYTINKRFIEFLSSLRVEGRFPFTIDNHITKPTARDPSRKEYFKVSGTIVKGVNDVYPTNKALVSYEQAFVLPLEDVEFAVFERESFYLREFDVTFIKKDGTRVQVSNISRSFSDELKNWLTFDANIKFFMTAAPVNWTDVQNRIMNATSSYLEFLEDGGWSVFFDEVVIGSEEEDAGEDDEDASEFQISGSEYAGSDSESEFAGSVVSEGESDYEGGEAVSDGEDWDELDAEAMKEDAEVMRKNKKKVVARSRR</sequence>
<evidence type="ECO:0000259" key="3">
    <source>
        <dbReference type="SMART" id="SM01286"/>
    </source>
</evidence>
<feature type="compositionally biased region" description="Acidic residues" evidence="2">
    <location>
        <begin position="961"/>
        <end position="972"/>
    </location>
</feature>
<evidence type="ECO:0000313" key="5">
    <source>
        <dbReference type="EMBL" id="KAG9390900.1"/>
    </source>
</evidence>
<dbReference type="GO" id="GO:0031491">
    <property type="term" value="F:nucleosome binding"/>
    <property type="evidence" value="ECO:0007669"/>
    <property type="project" value="TreeGrafter"/>
</dbReference>
<comment type="subunit">
    <text evidence="1">Component of the FACT complex.</text>
</comment>
<dbReference type="PANTHER" id="PTHR13980">
    <property type="entry name" value="CDC68 RELATED"/>
    <property type="match status" value="1"/>
</dbReference>
<dbReference type="Proteomes" id="UP000717585">
    <property type="component" value="Unassembled WGS sequence"/>
</dbReference>
<proteinExistence type="inferred from homology"/>
<accession>A0A8J6AT84</accession>
<comment type="function">
    <text evidence="1">Component of the FACT complex, a general chromatin factor that acts to reorganize nucleosomes. The FACT complex is involved in multiple processes that require DNA as a template such as mRNA elongation, DNA replication and DNA repair. During transcription elongation the FACT complex acts as a histone chaperone that both destabilizes and restores nucleosomal structure. It facilitates the passage of RNA polymerase II and transcription by promoting the dissociation of one histone H2A-H2B dimer from the nucleosome, then subsequently promotes the reestablishment of the nucleosome following the passage of RNA polymerase II.</text>
</comment>
<evidence type="ECO:0000313" key="6">
    <source>
        <dbReference type="Proteomes" id="UP000717585"/>
    </source>
</evidence>
<dbReference type="InterPro" id="IPR013719">
    <property type="entry name" value="RTT106/SPT16-like_middle_dom"/>
</dbReference>
<dbReference type="Pfam" id="PF24824">
    <property type="entry name" value="PH_SPT16"/>
    <property type="match status" value="1"/>
</dbReference>
<dbReference type="AlphaFoldDB" id="A0A8J6AT84"/>
<dbReference type="GO" id="GO:0035101">
    <property type="term" value="C:FACT complex"/>
    <property type="evidence" value="ECO:0007669"/>
    <property type="project" value="UniProtKB-UniRule"/>
</dbReference>
<dbReference type="InterPro" id="IPR040258">
    <property type="entry name" value="Spt16"/>
</dbReference>
<comment type="caution">
    <text evidence="5">The sequence shown here is derived from an EMBL/GenBank/DDBJ whole genome shotgun (WGS) entry which is preliminary data.</text>
</comment>
<dbReference type="Gene3D" id="2.30.29.30">
    <property type="entry name" value="Pleckstrin-homology domain (PH domain)/Phosphotyrosine-binding domain (PTB)"/>
    <property type="match status" value="1"/>
</dbReference>
<dbReference type="InterPro" id="IPR048969">
    <property type="entry name" value="FACT_SPT16_C"/>
</dbReference>
<dbReference type="OrthoDB" id="10251642at2759"/>
<evidence type="ECO:0000256" key="2">
    <source>
        <dbReference type="SAM" id="MobiDB-lite"/>
    </source>
</evidence>
<dbReference type="SMART" id="SM01286">
    <property type="entry name" value="SPT16"/>
    <property type="match status" value="1"/>
</dbReference>
<keyword evidence="1" id="KW-0539">Nucleus</keyword>
<evidence type="ECO:0000256" key="1">
    <source>
        <dbReference type="RuleBase" id="RU367052"/>
    </source>
</evidence>
<gene>
    <name evidence="5" type="ORF">J8273_7165</name>
</gene>
<keyword evidence="1" id="KW-0804">Transcription</keyword>
<name>A0A8J6AT84_9EUKA</name>
<reference evidence="5" key="1">
    <citation type="submission" date="2021-05" db="EMBL/GenBank/DDBJ databases">
        <title>A free-living protist that lacks canonical eukaryotic 1 DNA replication and segregation systems.</title>
        <authorList>
            <person name="Salas-Leiva D.E."/>
            <person name="Tromer E.C."/>
            <person name="Curtis B.A."/>
            <person name="Jerlstrom-Hultqvist J."/>
            <person name="Kolisko M."/>
            <person name="Yi Z."/>
            <person name="Salas-Leiva J.S."/>
            <person name="Gallot-Lavallee L."/>
            <person name="Kops G.J.P.L."/>
            <person name="Archibald J.M."/>
            <person name="Simpson A.G.B."/>
            <person name="Roger A.J."/>
        </authorList>
    </citation>
    <scope>NUCLEOTIDE SEQUENCE</scope>
    <source>
        <strain evidence="5">BICM</strain>
    </source>
</reference>
<dbReference type="GO" id="GO:0006281">
    <property type="term" value="P:DNA repair"/>
    <property type="evidence" value="ECO:0007669"/>
    <property type="project" value="UniProtKB-UniRule"/>
</dbReference>
<dbReference type="InterPro" id="IPR056595">
    <property type="entry name" value="Fact-SPT16_PH"/>
</dbReference>
<dbReference type="EMBL" id="JAHDYR010000062">
    <property type="protein sequence ID" value="KAG9390900.1"/>
    <property type="molecule type" value="Genomic_DNA"/>
</dbReference>
<dbReference type="Gene3D" id="2.30.29.150">
    <property type="match status" value="1"/>
</dbReference>
<comment type="similarity">
    <text evidence="1">Belongs to the peptidase M24 family. SPT16 subfamily.</text>
</comment>
<dbReference type="GO" id="GO:0006260">
    <property type="term" value="P:DNA replication"/>
    <property type="evidence" value="ECO:0007669"/>
    <property type="project" value="UniProtKB-KW"/>
</dbReference>
<keyword evidence="1" id="KW-0158">Chromosome</keyword>
<dbReference type="Pfam" id="PF08644">
    <property type="entry name" value="SPT16"/>
    <property type="match status" value="1"/>
</dbReference>
<dbReference type="InterPro" id="IPR011993">
    <property type="entry name" value="PH-like_dom_sf"/>
</dbReference>
<dbReference type="Pfam" id="PF08512">
    <property type="entry name" value="Rttp106-like_middle"/>
    <property type="match status" value="1"/>
</dbReference>
<dbReference type="PANTHER" id="PTHR13980:SF15">
    <property type="entry name" value="FACT COMPLEX SUBUNIT SPT16"/>
    <property type="match status" value="1"/>
</dbReference>
<feature type="domain" description="Histone chaperone RTT106/FACT complex subunit SPT16-like middle" evidence="4">
    <location>
        <begin position="832"/>
        <end position="919"/>
    </location>
</feature>
<protein>
    <recommendedName>
        <fullName evidence="1">FACT complex subunit</fullName>
    </recommendedName>
</protein>
<evidence type="ECO:0000259" key="4">
    <source>
        <dbReference type="SMART" id="SM01287"/>
    </source>
</evidence>
<keyword evidence="1" id="KW-0805">Transcription regulation</keyword>
<keyword evidence="6" id="KW-1185">Reference proteome</keyword>